<comment type="caution">
    <text evidence="10">The sequence shown here is derived from an EMBL/GenBank/DDBJ whole genome shotgun (WGS) entry which is preliminary data.</text>
</comment>
<evidence type="ECO:0000256" key="1">
    <source>
        <dbReference type="ARBA" id="ARBA00022679"/>
    </source>
</evidence>
<feature type="domain" description="Methyltransferase" evidence="9">
    <location>
        <begin position="75"/>
        <end position="219"/>
    </location>
</feature>
<evidence type="ECO:0000313" key="10">
    <source>
        <dbReference type="EMBL" id="MDN7025964.1"/>
    </source>
</evidence>
<dbReference type="GO" id="GO:0008168">
    <property type="term" value="F:methyltransferase activity"/>
    <property type="evidence" value="ECO:0007669"/>
    <property type="project" value="UniProtKB-KW"/>
</dbReference>
<evidence type="ECO:0000256" key="6">
    <source>
        <dbReference type="ARBA" id="ARBA00047941"/>
    </source>
</evidence>
<keyword evidence="10" id="KW-0489">Methyltransferase</keyword>
<dbReference type="CDD" id="cd02440">
    <property type="entry name" value="AdoMet_MTases"/>
    <property type="match status" value="1"/>
</dbReference>
<evidence type="ECO:0000256" key="8">
    <source>
        <dbReference type="ARBA" id="ARBA00048428"/>
    </source>
</evidence>
<evidence type="ECO:0000256" key="3">
    <source>
        <dbReference type="ARBA" id="ARBA00034487"/>
    </source>
</evidence>
<evidence type="ECO:0000259" key="9">
    <source>
        <dbReference type="Pfam" id="PF13847"/>
    </source>
</evidence>
<dbReference type="RefSeq" id="WP_301665163.1">
    <property type="nucleotide sequence ID" value="NZ_VCYH01000012.1"/>
</dbReference>
<gene>
    <name evidence="10" type="primary">arsM</name>
    <name evidence="10" type="ORF">FGU65_13900</name>
</gene>
<dbReference type="EMBL" id="VCYH01000012">
    <property type="protein sequence ID" value="MDN7025964.1"/>
    <property type="molecule type" value="Genomic_DNA"/>
</dbReference>
<comment type="catalytic activity">
    <reaction evidence="8">
        <text>arsenic triglutathione + 3 [thioredoxin]-dithiol + 3 S-adenosyl-L-methionine = trimethylarsine + 3 [thioredoxin]-disulfide + 3 glutathione + 3 S-adenosyl-L-homocysteine + 3 H(+)</text>
        <dbReference type="Rhea" id="RHEA:69432"/>
        <dbReference type="Rhea" id="RHEA-COMP:10698"/>
        <dbReference type="Rhea" id="RHEA-COMP:10700"/>
        <dbReference type="ChEBI" id="CHEBI:15378"/>
        <dbReference type="ChEBI" id="CHEBI:27130"/>
        <dbReference type="ChEBI" id="CHEBI:29950"/>
        <dbReference type="ChEBI" id="CHEBI:50058"/>
        <dbReference type="ChEBI" id="CHEBI:57856"/>
        <dbReference type="ChEBI" id="CHEBI:57925"/>
        <dbReference type="ChEBI" id="CHEBI:59789"/>
        <dbReference type="ChEBI" id="CHEBI:183640"/>
        <dbReference type="EC" id="2.1.1.137"/>
    </reaction>
</comment>
<evidence type="ECO:0000256" key="2">
    <source>
        <dbReference type="ARBA" id="ARBA00022691"/>
    </source>
</evidence>
<accession>A0ABT8MDJ7</accession>
<dbReference type="Gene3D" id="3.40.50.150">
    <property type="entry name" value="Vaccinia Virus protein VP39"/>
    <property type="match status" value="1"/>
</dbReference>
<dbReference type="EC" id="2.1.1.137" evidence="4"/>
<dbReference type="PANTHER" id="PTHR43675:SF8">
    <property type="entry name" value="ARSENITE METHYLTRANSFERASE"/>
    <property type="match status" value="1"/>
</dbReference>
<keyword evidence="2" id="KW-0949">S-adenosyl-L-methionine</keyword>
<organism evidence="10 11">
    <name type="scientific">Methanoculleus frigidifontis</name>
    <dbReference type="NCBI Taxonomy" id="2584085"/>
    <lineage>
        <taxon>Archaea</taxon>
        <taxon>Methanobacteriati</taxon>
        <taxon>Methanobacteriota</taxon>
        <taxon>Stenosarchaea group</taxon>
        <taxon>Methanomicrobia</taxon>
        <taxon>Methanomicrobiales</taxon>
        <taxon>Methanomicrobiaceae</taxon>
        <taxon>Methanoculleus</taxon>
    </lineage>
</organism>
<evidence type="ECO:0000256" key="7">
    <source>
        <dbReference type="ARBA" id="ARBA00047943"/>
    </source>
</evidence>
<dbReference type="InterPro" id="IPR029063">
    <property type="entry name" value="SAM-dependent_MTases_sf"/>
</dbReference>
<dbReference type="Pfam" id="PF13847">
    <property type="entry name" value="Methyltransf_31"/>
    <property type="match status" value="1"/>
</dbReference>
<dbReference type="PANTHER" id="PTHR43675">
    <property type="entry name" value="ARSENITE METHYLTRANSFERASE"/>
    <property type="match status" value="1"/>
</dbReference>
<dbReference type="SUPFAM" id="SSF53335">
    <property type="entry name" value="S-adenosyl-L-methionine-dependent methyltransferases"/>
    <property type="match status" value="1"/>
</dbReference>
<evidence type="ECO:0000313" key="11">
    <source>
        <dbReference type="Proteomes" id="UP001168338"/>
    </source>
</evidence>
<dbReference type="NCBIfam" id="NF008823">
    <property type="entry name" value="PRK11873.1"/>
    <property type="match status" value="1"/>
</dbReference>
<dbReference type="GO" id="GO:0032259">
    <property type="term" value="P:methylation"/>
    <property type="evidence" value="ECO:0007669"/>
    <property type="project" value="UniProtKB-KW"/>
</dbReference>
<comment type="catalytic activity">
    <reaction evidence="6">
        <text>arsenic triglutathione + [thioredoxin]-dithiol + S-adenosyl-L-methionine + 2 H2O = methylarsonous acid + [thioredoxin]-disulfide + 3 glutathione + S-adenosyl-L-homocysteine + H(+)</text>
        <dbReference type="Rhea" id="RHEA:69460"/>
        <dbReference type="Rhea" id="RHEA-COMP:10698"/>
        <dbReference type="Rhea" id="RHEA-COMP:10700"/>
        <dbReference type="ChEBI" id="CHEBI:15377"/>
        <dbReference type="ChEBI" id="CHEBI:15378"/>
        <dbReference type="ChEBI" id="CHEBI:17826"/>
        <dbReference type="ChEBI" id="CHEBI:29950"/>
        <dbReference type="ChEBI" id="CHEBI:50058"/>
        <dbReference type="ChEBI" id="CHEBI:57856"/>
        <dbReference type="ChEBI" id="CHEBI:57925"/>
        <dbReference type="ChEBI" id="CHEBI:59789"/>
        <dbReference type="ChEBI" id="CHEBI:183640"/>
        <dbReference type="EC" id="2.1.1.137"/>
    </reaction>
</comment>
<comment type="similarity">
    <text evidence="3">Belongs to the methyltransferase superfamily. Arsenite methyltransferase family.</text>
</comment>
<sequence length="284" mass="29780">MKEHDVRRRVRSEYGRVARQEHSSCGCGSGCCGTGRSVESVGLGLGYSAEDLGQAPEGANLGLGCGNPVALATLREGETVLDLGSGGGFDCFLAAERVGETGRVIGVDMTPDMLDRARGNARKAGYTNVEFRLGEIEHLPVADNTVDAVISNCVINLSPDKARVFAEAFRVLRPGGRLMVSDIVLTMPLPEPIRESEVFYTSCVAGALQKEDYLGHIAAAGFEEIAVVGETVFPLDHIVSEPTLAAAVAAASLDEAERRALLESIVSIKVGARKPAGCTCSGTG</sequence>
<evidence type="ECO:0000256" key="5">
    <source>
        <dbReference type="ARBA" id="ARBA00034545"/>
    </source>
</evidence>
<comment type="catalytic activity">
    <reaction evidence="7">
        <text>arsenic triglutathione + 2 [thioredoxin]-dithiol + 2 S-adenosyl-L-methionine + H2O = dimethylarsinous acid + 2 [thioredoxin]-disulfide + 3 glutathione + 2 S-adenosyl-L-homocysteine + 2 H(+)</text>
        <dbReference type="Rhea" id="RHEA:69464"/>
        <dbReference type="Rhea" id="RHEA-COMP:10698"/>
        <dbReference type="Rhea" id="RHEA-COMP:10700"/>
        <dbReference type="ChEBI" id="CHEBI:15377"/>
        <dbReference type="ChEBI" id="CHEBI:15378"/>
        <dbReference type="ChEBI" id="CHEBI:23808"/>
        <dbReference type="ChEBI" id="CHEBI:29950"/>
        <dbReference type="ChEBI" id="CHEBI:50058"/>
        <dbReference type="ChEBI" id="CHEBI:57856"/>
        <dbReference type="ChEBI" id="CHEBI:57925"/>
        <dbReference type="ChEBI" id="CHEBI:59789"/>
        <dbReference type="ChEBI" id="CHEBI:183640"/>
        <dbReference type="EC" id="2.1.1.137"/>
    </reaction>
</comment>
<keyword evidence="11" id="KW-1185">Reference proteome</keyword>
<keyword evidence="1" id="KW-0808">Transferase</keyword>
<reference evidence="10" key="1">
    <citation type="submission" date="2019-05" db="EMBL/GenBank/DDBJ databases">
        <title>Methanoculleus sp. FWC-SCC1, a methanogenic archaeon isolated from deep marine cold seep.</title>
        <authorList>
            <person name="Chen Y.-W."/>
            <person name="Chen S.-C."/>
            <person name="Teng N.-H."/>
            <person name="Lai M.-C."/>
        </authorList>
    </citation>
    <scope>NUCLEOTIDE SEQUENCE</scope>
    <source>
        <strain evidence="10">FWC-SCC1</strain>
    </source>
</reference>
<proteinExistence type="inferred from homology"/>
<dbReference type="Proteomes" id="UP001168338">
    <property type="component" value="Unassembled WGS sequence"/>
</dbReference>
<evidence type="ECO:0000256" key="4">
    <source>
        <dbReference type="ARBA" id="ARBA00034521"/>
    </source>
</evidence>
<dbReference type="InterPro" id="IPR026669">
    <property type="entry name" value="Arsenite_MeTrfase-like"/>
</dbReference>
<name>A0ABT8MDJ7_9EURY</name>
<protein>
    <recommendedName>
        <fullName evidence="5">Arsenite methyltransferase</fullName>
        <ecNumber evidence="4">2.1.1.137</ecNumber>
    </recommendedName>
</protein>
<dbReference type="InterPro" id="IPR025714">
    <property type="entry name" value="Methyltranfer_dom"/>
</dbReference>